<dbReference type="EMBL" id="BMAU01021353">
    <property type="protein sequence ID" value="GFY19444.1"/>
    <property type="molecule type" value="Genomic_DNA"/>
</dbReference>
<reference evidence="2" key="1">
    <citation type="submission" date="2020-08" db="EMBL/GenBank/DDBJ databases">
        <title>Multicomponent nature underlies the extraordinary mechanical properties of spider dragline silk.</title>
        <authorList>
            <person name="Kono N."/>
            <person name="Nakamura H."/>
            <person name="Mori M."/>
            <person name="Yoshida Y."/>
            <person name="Ohtoshi R."/>
            <person name="Malay A.D."/>
            <person name="Moran D.A.P."/>
            <person name="Tomita M."/>
            <person name="Numata K."/>
            <person name="Arakawa K."/>
        </authorList>
    </citation>
    <scope>NUCLEOTIDE SEQUENCE</scope>
</reference>
<feature type="region of interest" description="Disordered" evidence="1">
    <location>
        <begin position="29"/>
        <end position="68"/>
    </location>
</feature>
<proteinExistence type="predicted"/>
<evidence type="ECO:0000256" key="1">
    <source>
        <dbReference type="SAM" id="MobiDB-lite"/>
    </source>
</evidence>
<dbReference type="Proteomes" id="UP000887159">
    <property type="component" value="Unassembled WGS sequence"/>
</dbReference>
<keyword evidence="3" id="KW-1185">Reference proteome</keyword>
<comment type="caution">
    <text evidence="2">The sequence shown here is derived from an EMBL/GenBank/DDBJ whole genome shotgun (WGS) entry which is preliminary data.</text>
</comment>
<feature type="compositionally biased region" description="Low complexity" evidence="1">
    <location>
        <begin position="30"/>
        <end position="41"/>
    </location>
</feature>
<name>A0A8X6VMW5_TRICX</name>
<sequence>MISLLKAHCRPPINDHLHSRSLLNSHWTCSSEVTPSSSSPSFQNHEHQSSDRVEKRKRGRPRTRWMDKEEKRLKDFGVKRWNDMAAKIDQDSKSNTVERRLYESVGTGHRSIRDCSDNRKPNEFHAVYETGPYTNIENHYMRET</sequence>
<protein>
    <submittedName>
        <fullName evidence="2">Uncharacterized protein</fullName>
    </submittedName>
</protein>
<gene>
    <name evidence="2" type="ORF">TNCV_4646201</name>
</gene>
<evidence type="ECO:0000313" key="3">
    <source>
        <dbReference type="Proteomes" id="UP000887159"/>
    </source>
</evidence>
<dbReference type="AlphaFoldDB" id="A0A8X6VMW5"/>
<accession>A0A8X6VMW5</accession>
<organism evidence="2 3">
    <name type="scientific">Trichonephila clavipes</name>
    <name type="common">Golden silk orbweaver</name>
    <name type="synonym">Nephila clavipes</name>
    <dbReference type="NCBI Taxonomy" id="2585209"/>
    <lineage>
        <taxon>Eukaryota</taxon>
        <taxon>Metazoa</taxon>
        <taxon>Ecdysozoa</taxon>
        <taxon>Arthropoda</taxon>
        <taxon>Chelicerata</taxon>
        <taxon>Arachnida</taxon>
        <taxon>Araneae</taxon>
        <taxon>Araneomorphae</taxon>
        <taxon>Entelegynae</taxon>
        <taxon>Araneoidea</taxon>
        <taxon>Nephilidae</taxon>
        <taxon>Trichonephila</taxon>
    </lineage>
</organism>
<evidence type="ECO:0000313" key="2">
    <source>
        <dbReference type="EMBL" id="GFY19444.1"/>
    </source>
</evidence>
<feature type="compositionally biased region" description="Basic and acidic residues" evidence="1">
    <location>
        <begin position="44"/>
        <end position="54"/>
    </location>
</feature>